<dbReference type="EMBL" id="BAABFC010000016">
    <property type="protein sequence ID" value="GAA4501252.1"/>
    <property type="molecule type" value="Genomic_DNA"/>
</dbReference>
<keyword evidence="11" id="KW-0449">Lipoprotein</keyword>
<evidence type="ECO:0000256" key="8">
    <source>
        <dbReference type="SAM" id="Phobius"/>
    </source>
</evidence>
<dbReference type="Pfam" id="PF02687">
    <property type="entry name" value="FtsX"/>
    <property type="match status" value="1"/>
</dbReference>
<protein>
    <submittedName>
        <fullName evidence="11">Lipoprotein-releasing ABC transporter permease subunit LolE</fullName>
    </submittedName>
</protein>
<gene>
    <name evidence="11" type="primary">lolE</name>
    <name evidence="11" type="ORF">GCM10023095_24140</name>
</gene>
<comment type="similarity">
    <text evidence="2">Belongs to the ABC-4 integral membrane protein family. LolC/E subfamily.</text>
</comment>
<feature type="transmembrane region" description="Helical" evidence="8">
    <location>
        <begin position="380"/>
        <end position="400"/>
    </location>
</feature>
<dbReference type="InterPro" id="IPR051447">
    <property type="entry name" value="Lipoprotein-release_system"/>
</dbReference>
<feature type="transmembrane region" description="Helical" evidence="8">
    <location>
        <begin position="317"/>
        <end position="345"/>
    </location>
</feature>
<dbReference type="InterPro" id="IPR025857">
    <property type="entry name" value="MacB_PCD"/>
</dbReference>
<evidence type="ECO:0000256" key="4">
    <source>
        <dbReference type="ARBA" id="ARBA00022475"/>
    </source>
</evidence>
<dbReference type="InterPro" id="IPR003838">
    <property type="entry name" value="ABC3_permease_C"/>
</dbReference>
<evidence type="ECO:0000313" key="11">
    <source>
        <dbReference type="EMBL" id="GAA4501252.1"/>
    </source>
</evidence>
<dbReference type="PANTHER" id="PTHR30489:SF0">
    <property type="entry name" value="LIPOPROTEIN-RELEASING SYSTEM TRANSMEMBRANE PROTEIN LOLE"/>
    <property type="match status" value="1"/>
</dbReference>
<feature type="transmembrane region" description="Helical" evidence="8">
    <location>
        <begin position="26"/>
        <end position="48"/>
    </location>
</feature>
<keyword evidence="7 8" id="KW-0472">Membrane</keyword>
<dbReference type="PANTHER" id="PTHR30489">
    <property type="entry name" value="LIPOPROTEIN-RELEASING SYSTEM TRANSMEMBRANE PROTEIN LOLE"/>
    <property type="match status" value="1"/>
</dbReference>
<dbReference type="GO" id="GO:0016740">
    <property type="term" value="F:transferase activity"/>
    <property type="evidence" value="ECO:0007669"/>
    <property type="project" value="UniProtKB-KW"/>
</dbReference>
<evidence type="ECO:0000313" key="12">
    <source>
        <dbReference type="Proteomes" id="UP001501321"/>
    </source>
</evidence>
<feature type="domain" description="ABC3 transporter permease C-terminal" evidence="9">
    <location>
        <begin position="274"/>
        <end position="405"/>
    </location>
</feature>
<evidence type="ECO:0000256" key="5">
    <source>
        <dbReference type="ARBA" id="ARBA00022692"/>
    </source>
</evidence>
<evidence type="ECO:0000256" key="6">
    <source>
        <dbReference type="ARBA" id="ARBA00022989"/>
    </source>
</evidence>
<evidence type="ECO:0000256" key="2">
    <source>
        <dbReference type="ARBA" id="ARBA00005236"/>
    </source>
</evidence>
<evidence type="ECO:0000256" key="7">
    <source>
        <dbReference type="ARBA" id="ARBA00023136"/>
    </source>
</evidence>
<evidence type="ECO:0000259" key="10">
    <source>
        <dbReference type="Pfam" id="PF12704"/>
    </source>
</evidence>
<sequence>MFKPLALFLGLRYSRARARSGFVSFISVASVLGIALGVMALIMGLSAMNGFEQELRSRVLAVIPHGEVEAVGEPIADWHQAQWQLQKGEGVLAVAPLIRVNGMLEKGNQMKAVQLRAVLPEAETAISDADHYMTGDGLEALKPGENGLILGQQLAKRLGLQLGDAVTLLLPNSDPNLAMKAPLQRRFTLIGLLELGGQLDGMLGFMHLADAQAALGWGDKVQGFSLKVRELMQAQTITFSAANRLPYRLYVRSWMNSQGYLYQDIQMVRTVMYVVMLMVVAVACFNIVSTLVLAVNEKRGDIAILKTMGAGNWQIRLTFMVQGLMNGLAGAIAGAVTGSLLSLYLSDLIALLERLIGHRFLNPDIYFIDFLPSQLHLTDVLLVSAVAVLMSLLATLYPAWRASGLAPARELGR</sequence>
<feature type="transmembrane region" description="Helical" evidence="8">
    <location>
        <begin position="271"/>
        <end position="296"/>
    </location>
</feature>
<feature type="domain" description="MacB-like periplasmic core" evidence="10">
    <location>
        <begin position="27"/>
        <end position="230"/>
    </location>
</feature>
<evidence type="ECO:0000256" key="3">
    <source>
        <dbReference type="ARBA" id="ARBA00022448"/>
    </source>
</evidence>
<dbReference type="NCBIfam" id="NF008357">
    <property type="entry name" value="PRK11146.1"/>
    <property type="match status" value="1"/>
</dbReference>
<dbReference type="NCBIfam" id="TIGR02212">
    <property type="entry name" value="lolCE"/>
    <property type="match status" value="1"/>
</dbReference>
<accession>A0ABP8QEL3</accession>
<keyword evidence="11" id="KW-0808">Transferase</keyword>
<keyword evidence="5 8" id="KW-0812">Transmembrane</keyword>
<dbReference type="InterPro" id="IPR011925">
    <property type="entry name" value="LolCE_TM"/>
</dbReference>
<dbReference type="Proteomes" id="UP001501321">
    <property type="component" value="Unassembled WGS sequence"/>
</dbReference>
<keyword evidence="6 8" id="KW-1133">Transmembrane helix</keyword>
<comment type="caution">
    <text evidence="11">The sequence shown here is derived from an EMBL/GenBank/DDBJ whole genome shotgun (WGS) entry which is preliminary data.</text>
</comment>
<dbReference type="RefSeq" id="WP_345013433.1">
    <property type="nucleotide sequence ID" value="NZ_BAABFC010000016.1"/>
</dbReference>
<name>A0ABP8QEL3_9GAMM</name>
<keyword evidence="3" id="KW-0813">Transport</keyword>
<evidence type="ECO:0000259" key="9">
    <source>
        <dbReference type="Pfam" id="PF02687"/>
    </source>
</evidence>
<organism evidence="11 12">
    <name type="scientific">Pseudaeromonas paramecii</name>
    <dbReference type="NCBI Taxonomy" id="2138166"/>
    <lineage>
        <taxon>Bacteria</taxon>
        <taxon>Pseudomonadati</taxon>
        <taxon>Pseudomonadota</taxon>
        <taxon>Gammaproteobacteria</taxon>
        <taxon>Aeromonadales</taxon>
        <taxon>Aeromonadaceae</taxon>
        <taxon>Pseudaeromonas</taxon>
    </lineage>
</organism>
<dbReference type="Pfam" id="PF12704">
    <property type="entry name" value="MacB_PCD"/>
    <property type="match status" value="1"/>
</dbReference>
<comment type="subcellular location">
    <subcellularLocation>
        <location evidence="1">Cell membrane</location>
        <topology evidence="1">Multi-pass membrane protein</topology>
    </subcellularLocation>
</comment>
<keyword evidence="12" id="KW-1185">Reference proteome</keyword>
<evidence type="ECO:0000256" key="1">
    <source>
        <dbReference type="ARBA" id="ARBA00004651"/>
    </source>
</evidence>
<proteinExistence type="inferred from homology"/>
<reference evidence="12" key="1">
    <citation type="journal article" date="2019" name="Int. J. Syst. Evol. Microbiol.">
        <title>The Global Catalogue of Microorganisms (GCM) 10K type strain sequencing project: providing services to taxonomists for standard genome sequencing and annotation.</title>
        <authorList>
            <consortium name="The Broad Institute Genomics Platform"/>
            <consortium name="The Broad Institute Genome Sequencing Center for Infectious Disease"/>
            <person name="Wu L."/>
            <person name="Ma J."/>
        </authorList>
    </citation>
    <scope>NUCLEOTIDE SEQUENCE [LARGE SCALE GENOMIC DNA]</scope>
    <source>
        <strain evidence="12">JCM 32226</strain>
    </source>
</reference>
<keyword evidence="4" id="KW-1003">Cell membrane</keyword>